<dbReference type="InterPro" id="IPR036259">
    <property type="entry name" value="MFS_trans_sf"/>
</dbReference>
<feature type="transmembrane region" description="Helical" evidence="9">
    <location>
        <begin position="96"/>
        <end position="115"/>
    </location>
</feature>
<proteinExistence type="inferred from homology"/>
<accession>A0A1R1SNA0</accession>
<keyword evidence="7 9" id="KW-0472">Membrane</keyword>
<evidence type="ECO:0000256" key="6">
    <source>
        <dbReference type="ARBA" id="ARBA00022989"/>
    </source>
</evidence>
<dbReference type="Proteomes" id="UP000186168">
    <property type="component" value="Unassembled WGS sequence"/>
</dbReference>
<dbReference type="InterPro" id="IPR011701">
    <property type="entry name" value="MFS"/>
</dbReference>
<feature type="transmembrane region" description="Helical" evidence="9">
    <location>
        <begin position="495"/>
        <end position="514"/>
    </location>
</feature>
<evidence type="ECO:0000256" key="7">
    <source>
        <dbReference type="ARBA" id="ARBA00023136"/>
    </source>
</evidence>
<dbReference type="InterPro" id="IPR020846">
    <property type="entry name" value="MFS_dom"/>
</dbReference>
<evidence type="ECO:0000256" key="5">
    <source>
        <dbReference type="ARBA" id="ARBA00022692"/>
    </source>
</evidence>
<protein>
    <submittedName>
        <fullName evidence="11">Major facilitator superfamily permease</fullName>
    </submittedName>
</protein>
<organism evidence="11 12">
    <name type="scientific">Streptomyces sparsogenes DSM 40356</name>
    <dbReference type="NCBI Taxonomy" id="1331668"/>
    <lineage>
        <taxon>Bacteria</taxon>
        <taxon>Bacillati</taxon>
        <taxon>Actinomycetota</taxon>
        <taxon>Actinomycetes</taxon>
        <taxon>Kitasatosporales</taxon>
        <taxon>Streptomycetaceae</taxon>
        <taxon>Streptomyces</taxon>
    </lineage>
</organism>
<evidence type="ECO:0000256" key="1">
    <source>
        <dbReference type="ARBA" id="ARBA00004429"/>
    </source>
</evidence>
<feature type="transmembrane region" description="Helical" evidence="9">
    <location>
        <begin position="217"/>
        <end position="237"/>
    </location>
</feature>
<keyword evidence="4" id="KW-1003">Cell membrane</keyword>
<keyword evidence="12" id="KW-1185">Reference proteome</keyword>
<dbReference type="Gene3D" id="1.20.1720.10">
    <property type="entry name" value="Multidrug resistance protein D"/>
    <property type="match status" value="1"/>
</dbReference>
<feature type="transmembrane region" description="Helical" evidence="9">
    <location>
        <begin position="121"/>
        <end position="146"/>
    </location>
</feature>
<dbReference type="PROSITE" id="PS50850">
    <property type="entry name" value="MFS"/>
    <property type="match status" value="1"/>
</dbReference>
<dbReference type="SUPFAM" id="SSF103473">
    <property type="entry name" value="MFS general substrate transporter"/>
    <property type="match status" value="1"/>
</dbReference>
<dbReference type="Gene3D" id="1.20.1250.20">
    <property type="entry name" value="MFS general substrate transporter like domains"/>
    <property type="match status" value="1"/>
</dbReference>
<feature type="non-terminal residue" evidence="11">
    <location>
        <position position="546"/>
    </location>
</feature>
<evidence type="ECO:0000313" key="12">
    <source>
        <dbReference type="Proteomes" id="UP000186168"/>
    </source>
</evidence>
<comment type="caution">
    <text evidence="11">The sequence shown here is derived from an EMBL/GenBank/DDBJ whole genome shotgun (WGS) entry which is preliminary data.</text>
</comment>
<dbReference type="RefSeq" id="WP_079254456.1">
    <property type="nucleotide sequence ID" value="NZ_ASQP01000133.1"/>
</dbReference>
<feature type="compositionally biased region" description="Low complexity" evidence="8">
    <location>
        <begin position="525"/>
        <end position="540"/>
    </location>
</feature>
<evidence type="ECO:0000259" key="10">
    <source>
        <dbReference type="PROSITE" id="PS50850"/>
    </source>
</evidence>
<feature type="region of interest" description="Disordered" evidence="8">
    <location>
        <begin position="1"/>
        <end position="27"/>
    </location>
</feature>
<dbReference type="Pfam" id="PF07690">
    <property type="entry name" value="MFS_1"/>
    <property type="match status" value="1"/>
</dbReference>
<sequence length="546" mass="56442">MGGTARRRTGSDTGPPTPEAAPSPPARRGPVAAALMLGMALAALDSTIISTAIPQIVGDLGGFSVFSWLFSGYLLAVTVSLPVYGKLSDTFGRKPVLLFGIVLFLLGSLLCAGAWDMGSLIAFRVVQGLGGGALQGTVQVIAADLYPLKERPKIQARLSSVWALSSVAGPAIGGLLAGYADWRWIFLINLPVGAVALLLIVRHLHEPAREAVATSRVDWAGALAIFVSGGLLLTALVQGGVAWAWLSAPSLALFAGSAVGMAGTVWIERRAAEPIIPGWVWRRRTISAVNLALGALGLLMIAPTVFLPTYGQSVLGLGPIAAGFVLSAMTLSWPISAALSSRVYNRIGFRRCAITGVSIAALVLLAFPLLPYPGADPGAAWQPALIMLLLGAALGLFQLPLIIWVQSSVRWAERGTATASILFCRLVGQCVGAAVFGAVANATLTGRLEVAPSAIRPGLPDDLDSVSRALEHPGTLTDQAADYLRRAVDTAVEHVYVGSAGAAVLALLILLFLAPRRTPDGPDGEQGAAGATGPEGATGADEQART</sequence>
<evidence type="ECO:0000256" key="3">
    <source>
        <dbReference type="ARBA" id="ARBA00022448"/>
    </source>
</evidence>
<comment type="similarity">
    <text evidence="2">Belongs to the major facilitator superfamily. TCR/Tet family.</text>
</comment>
<dbReference type="STRING" id="67365.GCA_001704635_07221"/>
<feature type="transmembrane region" description="Helical" evidence="9">
    <location>
        <begin position="65"/>
        <end position="84"/>
    </location>
</feature>
<gene>
    <name evidence="11" type="ORF">SPAR_09266</name>
</gene>
<feature type="transmembrane region" description="Helical" evidence="9">
    <location>
        <begin position="320"/>
        <end position="340"/>
    </location>
</feature>
<feature type="transmembrane region" description="Helical" evidence="9">
    <location>
        <begin position="243"/>
        <end position="267"/>
    </location>
</feature>
<dbReference type="AlphaFoldDB" id="A0A1R1SNA0"/>
<evidence type="ECO:0000256" key="8">
    <source>
        <dbReference type="SAM" id="MobiDB-lite"/>
    </source>
</evidence>
<evidence type="ECO:0000313" key="11">
    <source>
        <dbReference type="EMBL" id="OMI39791.1"/>
    </source>
</evidence>
<feature type="transmembrane region" description="Helical" evidence="9">
    <location>
        <begin position="158"/>
        <end position="178"/>
    </location>
</feature>
<dbReference type="PANTHER" id="PTHR23501:SF191">
    <property type="entry name" value="VACUOLAR BASIC AMINO ACID TRANSPORTER 4"/>
    <property type="match status" value="1"/>
</dbReference>
<dbReference type="GO" id="GO:0005886">
    <property type="term" value="C:plasma membrane"/>
    <property type="evidence" value="ECO:0007669"/>
    <property type="project" value="UniProtKB-SubCell"/>
</dbReference>
<dbReference type="PRINTS" id="PR01036">
    <property type="entry name" value="TCRTETB"/>
</dbReference>
<name>A0A1R1SNA0_9ACTN</name>
<keyword evidence="5 9" id="KW-0812">Transmembrane</keyword>
<feature type="transmembrane region" description="Helical" evidence="9">
    <location>
        <begin position="384"/>
        <end position="405"/>
    </location>
</feature>
<evidence type="ECO:0000256" key="9">
    <source>
        <dbReference type="SAM" id="Phobius"/>
    </source>
</evidence>
<reference evidence="11 12" key="1">
    <citation type="submission" date="2013-05" db="EMBL/GenBank/DDBJ databases">
        <title>Genome sequence of Streptomyces sparsogenes DSM 40356.</title>
        <authorList>
            <person name="Coyne S."/>
            <person name="Seebeck F.P."/>
        </authorList>
    </citation>
    <scope>NUCLEOTIDE SEQUENCE [LARGE SCALE GENOMIC DNA]</scope>
    <source>
        <strain evidence="11 12">DSM 40356</strain>
    </source>
</reference>
<dbReference type="EMBL" id="ASQP01000133">
    <property type="protein sequence ID" value="OMI39791.1"/>
    <property type="molecule type" value="Genomic_DNA"/>
</dbReference>
<keyword evidence="3" id="KW-0813">Transport</keyword>
<dbReference type="PANTHER" id="PTHR23501">
    <property type="entry name" value="MAJOR FACILITATOR SUPERFAMILY"/>
    <property type="match status" value="1"/>
</dbReference>
<feature type="domain" description="Major facilitator superfamily (MFS) profile" evidence="10">
    <location>
        <begin position="31"/>
        <end position="518"/>
    </location>
</feature>
<comment type="subcellular location">
    <subcellularLocation>
        <location evidence="1">Cell inner membrane</location>
        <topology evidence="1">Multi-pass membrane protein</topology>
    </subcellularLocation>
</comment>
<dbReference type="GO" id="GO:0022857">
    <property type="term" value="F:transmembrane transporter activity"/>
    <property type="evidence" value="ECO:0007669"/>
    <property type="project" value="InterPro"/>
</dbReference>
<dbReference type="FunFam" id="1.20.1720.10:FF:000004">
    <property type="entry name" value="EmrB/QacA family drug resistance transporter"/>
    <property type="match status" value="1"/>
</dbReference>
<feature type="transmembrane region" description="Helical" evidence="9">
    <location>
        <begin position="31"/>
        <end position="53"/>
    </location>
</feature>
<feature type="region of interest" description="Disordered" evidence="8">
    <location>
        <begin position="520"/>
        <end position="546"/>
    </location>
</feature>
<feature type="transmembrane region" description="Helical" evidence="9">
    <location>
        <begin position="288"/>
        <end position="308"/>
    </location>
</feature>
<keyword evidence="6 9" id="KW-1133">Transmembrane helix</keyword>
<evidence type="ECO:0000256" key="2">
    <source>
        <dbReference type="ARBA" id="ARBA00007520"/>
    </source>
</evidence>
<feature type="transmembrane region" description="Helical" evidence="9">
    <location>
        <begin position="184"/>
        <end position="205"/>
    </location>
</feature>
<feature type="transmembrane region" description="Helical" evidence="9">
    <location>
        <begin position="352"/>
        <end position="372"/>
    </location>
</feature>
<feature type="compositionally biased region" description="Pro residues" evidence="8">
    <location>
        <begin position="15"/>
        <end position="27"/>
    </location>
</feature>
<evidence type="ECO:0000256" key="4">
    <source>
        <dbReference type="ARBA" id="ARBA00022475"/>
    </source>
</evidence>